<protein>
    <submittedName>
        <fullName evidence="1">Uncharacterized protein</fullName>
    </submittedName>
</protein>
<organism evidence="1 2">
    <name type="scientific">Agrobacterium deltaense Zutra 3/1</name>
    <dbReference type="NCBI Taxonomy" id="1183427"/>
    <lineage>
        <taxon>Bacteria</taxon>
        <taxon>Pseudomonadati</taxon>
        <taxon>Pseudomonadota</taxon>
        <taxon>Alphaproteobacteria</taxon>
        <taxon>Hyphomicrobiales</taxon>
        <taxon>Rhizobiaceae</taxon>
        <taxon>Rhizobium/Agrobacterium group</taxon>
        <taxon>Agrobacterium</taxon>
    </lineage>
</organism>
<proteinExistence type="predicted"/>
<dbReference type="RefSeq" id="WP_280174487.1">
    <property type="nucleotide sequence ID" value="NZ_LT009749.1"/>
</dbReference>
<evidence type="ECO:0000313" key="1">
    <source>
        <dbReference type="EMBL" id="CUX49689.1"/>
    </source>
</evidence>
<evidence type="ECO:0000313" key="2">
    <source>
        <dbReference type="Proteomes" id="UP000191987"/>
    </source>
</evidence>
<dbReference type="Proteomes" id="UP000191987">
    <property type="component" value="Unassembled WGS sequence"/>
</dbReference>
<gene>
    <name evidence="1" type="ORF">AGR7C_Lc140144</name>
</gene>
<dbReference type="AlphaFoldDB" id="A0A1S7RAQ6"/>
<name>A0A1S7RAQ6_9HYPH</name>
<sequence>MELKECFDGFNGAGRVVFGRKALFFTISSLKTEHPCGVVI</sequence>
<reference evidence="1 2" key="1">
    <citation type="submission" date="2016-01" db="EMBL/GenBank/DDBJ databases">
        <authorList>
            <person name="Oliw E.H."/>
        </authorList>
    </citation>
    <scope>NUCLEOTIDE SEQUENCE [LARGE SCALE GENOMIC DNA]</scope>
    <source>
        <strain evidence="1 2">Zutra 3-1</strain>
    </source>
</reference>
<dbReference type="EMBL" id="FBWG01000032">
    <property type="protein sequence ID" value="CUX49689.1"/>
    <property type="molecule type" value="Genomic_DNA"/>
</dbReference>
<accession>A0A1S7RAQ6</accession>